<comment type="caution">
    <text evidence="2">The sequence shown here is derived from an EMBL/GenBank/DDBJ whole genome shotgun (WGS) entry which is preliminary data.</text>
</comment>
<proteinExistence type="predicted"/>
<dbReference type="OrthoDB" id="4072855at2759"/>
<feature type="compositionally biased region" description="Polar residues" evidence="1">
    <location>
        <begin position="140"/>
        <end position="151"/>
    </location>
</feature>
<organism evidence="2 3">
    <name type="scientific">Tetrapyrgos nigripes</name>
    <dbReference type="NCBI Taxonomy" id="182062"/>
    <lineage>
        <taxon>Eukaryota</taxon>
        <taxon>Fungi</taxon>
        <taxon>Dikarya</taxon>
        <taxon>Basidiomycota</taxon>
        <taxon>Agaricomycotina</taxon>
        <taxon>Agaricomycetes</taxon>
        <taxon>Agaricomycetidae</taxon>
        <taxon>Agaricales</taxon>
        <taxon>Marasmiineae</taxon>
        <taxon>Marasmiaceae</taxon>
        <taxon>Tetrapyrgos</taxon>
    </lineage>
</organism>
<dbReference type="Proteomes" id="UP000559256">
    <property type="component" value="Unassembled WGS sequence"/>
</dbReference>
<accession>A0A8H5LTX0</accession>
<gene>
    <name evidence="2" type="ORF">D9758_001071</name>
</gene>
<sequence length="151" mass="16785">MEASPDLSAQLRDVAMRARKRVTEGYLTNLNAQTQNASSPRVFTKAQSTGTVFHQSRDSKLKRRWSQSELDQDDKDNSDLEMSAEGNEAPGPLILDPKEGRPVKPLRNRALMPTQSLPANSLSNEETGLPSSAHIEEDWSSSSFKPTKLQF</sequence>
<evidence type="ECO:0000256" key="1">
    <source>
        <dbReference type="SAM" id="MobiDB-lite"/>
    </source>
</evidence>
<protein>
    <submittedName>
        <fullName evidence="2">Uncharacterized protein</fullName>
    </submittedName>
</protein>
<reference evidence="2 3" key="1">
    <citation type="journal article" date="2020" name="ISME J.">
        <title>Uncovering the hidden diversity of litter-decomposition mechanisms in mushroom-forming fungi.</title>
        <authorList>
            <person name="Floudas D."/>
            <person name="Bentzer J."/>
            <person name="Ahren D."/>
            <person name="Johansson T."/>
            <person name="Persson P."/>
            <person name="Tunlid A."/>
        </authorList>
    </citation>
    <scope>NUCLEOTIDE SEQUENCE [LARGE SCALE GENOMIC DNA]</scope>
    <source>
        <strain evidence="2 3">CBS 291.85</strain>
    </source>
</reference>
<feature type="compositionally biased region" description="Polar residues" evidence="1">
    <location>
        <begin position="31"/>
        <end position="54"/>
    </location>
</feature>
<evidence type="ECO:0000313" key="2">
    <source>
        <dbReference type="EMBL" id="KAF5369875.1"/>
    </source>
</evidence>
<feature type="region of interest" description="Disordered" evidence="1">
    <location>
        <begin position="31"/>
        <end position="151"/>
    </location>
</feature>
<name>A0A8H5LTX0_9AGAR</name>
<dbReference type="EMBL" id="JAACJM010000012">
    <property type="protein sequence ID" value="KAF5369875.1"/>
    <property type="molecule type" value="Genomic_DNA"/>
</dbReference>
<evidence type="ECO:0000313" key="3">
    <source>
        <dbReference type="Proteomes" id="UP000559256"/>
    </source>
</evidence>
<keyword evidence="3" id="KW-1185">Reference proteome</keyword>
<dbReference type="AlphaFoldDB" id="A0A8H5LTX0"/>
<feature type="compositionally biased region" description="Polar residues" evidence="1">
    <location>
        <begin position="113"/>
        <end position="130"/>
    </location>
</feature>